<dbReference type="Pfam" id="PF03575">
    <property type="entry name" value="Peptidase_S51"/>
    <property type="match status" value="1"/>
</dbReference>
<keyword evidence="7" id="KW-0378">Hydrolase</keyword>
<dbReference type="InterPro" id="IPR011811">
    <property type="entry name" value="Peptidase_S51_cyanophycinase"/>
</dbReference>
<comment type="catalytic activity">
    <reaction evidence="1">
        <text>[L-4-(L-arginin-2-N-yl)aspartate](n) + H2O = [L-4-(L-arginin-2-N-yl)aspartate](n-1) + L-4-(L-arginin-2-N-yl)aspartate</text>
        <dbReference type="Rhea" id="RHEA:12845"/>
        <dbReference type="Rhea" id="RHEA-COMP:13728"/>
        <dbReference type="Rhea" id="RHEA-COMP:13734"/>
        <dbReference type="ChEBI" id="CHEBI:15377"/>
        <dbReference type="ChEBI" id="CHEBI:137986"/>
        <dbReference type="ChEBI" id="CHEBI:137991"/>
        <dbReference type="EC" id="3.4.15.6"/>
    </reaction>
</comment>
<dbReference type="InterPro" id="IPR029062">
    <property type="entry name" value="Class_I_gatase-like"/>
</dbReference>
<evidence type="ECO:0000256" key="2">
    <source>
        <dbReference type="ARBA" id="ARBA00002039"/>
    </source>
</evidence>
<keyword evidence="6" id="KW-0645">Protease</keyword>
<evidence type="ECO:0000256" key="8">
    <source>
        <dbReference type="ARBA" id="ARBA00022825"/>
    </source>
</evidence>
<sequence length="280" mass="29057">MGGVKQTLGGAGRKGRLLIIGGAEDRTCGSGALETFAQLAGGEDARIVVVTTATEVPEEVAEEYSVVFGRLGVTSVRELRLLGRAAADDGATLRALEAATGVLFSGGDQSRIRTLVGSETNELLKRRLDQDGLVIAGTSAGATAMGHWMILGGRGHEVAASSVQVGPGLGLIDNVLIDMHFNERGRLPRLMSGIALDTRLLGVGIDEDTAIVVGDGKFDVVGTGVVTVVDAEQSTVAYAASDDEPMAMLNVSLHLLPAGCAFQMHDRLPAIGNMRGPEVR</sequence>
<keyword evidence="8" id="KW-0720">Serine protease</keyword>
<dbReference type="PANTHER" id="PTHR36175">
    <property type="entry name" value="CYANOPHYCINASE"/>
    <property type="match status" value="1"/>
</dbReference>
<evidence type="ECO:0000256" key="7">
    <source>
        <dbReference type="ARBA" id="ARBA00022801"/>
    </source>
</evidence>
<evidence type="ECO:0000313" key="9">
    <source>
        <dbReference type="EMBL" id="GAA4226170.1"/>
    </source>
</evidence>
<evidence type="ECO:0000256" key="1">
    <source>
        <dbReference type="ARBA" id="ARBA00001092"/>
    </source>
</evidence>
<evidence type="ECO:0000256" key="6">
    <source>
        <dbReference type="ARBA" id="ARBA00022670"/>
    </source>
</evidence>
<dbReference type="CDD" id="cd03145">
    <property type="entry name" value="GAT1_cyanophycinase"/>
    <property type="match status" value="1"/>
</dbReference>
<comment type="function">
    <text evidence="2">Exopeptidase that catalyzes the hydrolytic cleavage of multi-L-arginyl-poly-L-aspartic acid (cyanophycin; a water-insoluble reserve polymer) into aspartate-arginine dipeptides.</text>
</comment>
<protein>
    <recommendedName>
        <fullName evidence="5">Cyanophycinase</fullName>
        <ecNumber evidence="4">3.4.15.6</ecNumber>
    </recommendedName>
</protein>
<comment type="similarity">
    <text evidence="3">Belongs to the peptidase S51 family.</text>
</comment>
<keyword evidence="10" id="KW-1185">Reference proteome</keyword>
<evidence type="ECO:0000256" key="5">
    <source>
        <dbReference type="ARBA" id="ARBA00015719"/>
    </source>
</evidence>
<dbReference type="Proteomes" id="UP001501710">
    <property type="component" value="Unassembled WGS sequence"/>
</dbReference>
<evidence type="ECO:0000313" key="10">
    <source>
        <dbReference type="Proteomes" id="UP001501710"/>
    </source>
</evidence>
<reference evidence="10" key="1">
    <citation type="journal article" date="2019" name="Int. J. Syst. Evol. Microbiol.">
        <title>The Global Catalogue of Microorganisms (GCM) 10K type strain sequencing project: providing services to taxonomists for standard genome sequencing and annotation.</title>
        <authorList>
            <consortium name="The Broad Institute Genomics Platform"/>
            <consortium name="The Broad Institute Genome Sequencing Center for Infectious Disease"/>
            <person name="Wu L."/>
            <person name="Ma J."/>
        </authorList>
    </citation>
    <scope>NUCLEOTIDE SEQUENCE [LARGE SCALE GENOMIC DNA]</scope>
    <source>
        <strain evidence="10">JCM 17440</strain>
    </source>
</reference>
<gene>
    <name evidence="9" type="ORF">GCM10022254_10330</name>
</gene>
<accession>A0ABP8BU75</accession>
<dbReference type="InterPro" id="IPR005320">
    <property type="entry name" value="Peptidase_S51"/>
</dbReference>
<dbReference type="Gene3D" id="3.40.50.880">
    <property type="match status" value="1"/>
</dbReference>
<dbReference type="NCBIfam" id="TIGR02069">
    <property type="entry name" value="cyanophycinase"/>
    <property type="match status" value="1"/>
</dbReference>
<dbReference type="PIRSF" id="PIRSF032067">
    <property type="entry name" value="Cyanophycinase"/>
    <property type="match status" value="1"/>
</dbReference>
<dbReference type="PANTHER" id="PTHR36175:SF1">
    <property type="entry name" value="CYANOPHYCINASE"/>
    <property type="match status" value="1"/>
</dbReference>
<evidence type="ECO:0000256" key="4">
    <source>
        <dbReference type="ARBA" id="ARBA00013115"/>
    </source>
</evidence>
<name>A0ABP8BU75_9ACTN</name>
<dbReference type="SUPFAM" id="SSF52317">
    <property type="entry name" value="Class I glutamine amidotransferase-like"/>
    <property type="match status" value="1"/>
</dbReference>
<dbReference type="EC" id="3.4.15.6" evidence="4"/>
<comment type="caution">
    <text evidence="9">The sequence shown here is derived from an EMBL/GenBank/DDBJ whole genome shotgun (WGS) entry which is preliminary data.</text>
</comment>
<proteinExistence type="inferred from homology"/>
<organism evidence="9 10">
    <name type="scientific">Actinomadura meridiana</name>
    <dbReference type="NCBI Taxonomy" id="559626"/>
    <lineage>
        <taxon>Bacteria</taxon>
        <taxon>Bacillati</taxon>
        <taxon>Actinomycetota</taxon>
        <taxon>Actinomycetes</taxon>
        <taxon>Streptosporangiales</taxon>
        <taxon>Thermomonosporaceae</taxon>
        <taxon>Actinomadura</taxon>
    </lineage>
</organism>
<evidence type="ECO:0000256" key="3">
    <source>
        <dbReference type="ARBA" id="ARBA00006534"/>
    </source>
</evidence>
<dbReference type="EMBL" id="BAABAS010000004">
    <property type="protein sequence ID" value="GAA4226170.1"/>
    <property type="molecule type" value="Genomic_DNA"/>
</dbReference>